<dbReference type="Gene3D" id="1.10.10.10">
    <property type="entry name" value="Winged helix-like DNA-binding domain superfamily/Winged helix DNA-binding domain"/>
    <property type="match status" value="1"/>
</dbReference>
<dbReference type="GO" id="GO:0003700">
    <property type="term" value="F:DNA-binding transcription factor activity"/>
    <property type="evidence" value="ECO:0007669"/>
    <property type="project" value="InterPro"/>
</dbReference>
<dbReference type="AlphaFoldDB" id="A0A494T7X4"/>
<dbReference type="KEGG" id="spha:D3Y57_05360"/>
<feature type="domain" description="HTH marR-type" evidence="1">
    <location>
        <begin position="34"/>
        <end position="93"/>
    </location>
</feature>
<dbReference type="EMBL" id="CP032828">
    <property type="protein sequence ID" value="AYJ85417.1"/>
    <property type="molecule type" value="Genomic_DNA"/>
</dbReference>
<evidence type="ECO:0000313" key="3">
    <source>
        <dbReference type="Proteomes" id="UP000276254"/>
    </source>
</evidence>
<dbReference type="InterPro" id="IPR000835">
    <property type="entry name" value="HTH_MarR-typ"/>
</dbReference>
<dbReference type="InterPro" id="IPR036390">
    <property type="entry name" value="WH_DNA-bd_sf"/>
</dbReference>
<evidence type="ECO:0000259" key="1">
    <source>
        <dbReference type="Pfam" id="PF12802"/>
    </source>
</evidence>
<dbReference type="OrthoDB" id="5511415at2"/>
<organism evidence="2 3">
    <name type="scientific">Sphingomonas paeninsulae</name>
    <dbReference type="NCBI Taxonomy" id="2319844"/>
    <lineage>
        <taxon>Bacteria</taxon>
        <taxon>Pseudomonadati</taxon>
        <taxon>Pseudomonadota</taxon>
        <taxon>Alphaproteobacteria</taxon>
        <taxon>Sphingomonadales</taxon>
        <taxon>Sphingomonadaceae</taxon>
        <taxon>Sphingomonas</taxon>
    </lineage>
</organism>
<name>A0A494T7X4_SPHPE</name>
<geneLocation type="plasmid" evidence="2">
    <name>unnamed1</name>
</geneLocation>
<sequence length="162" mass="17868">MSDNAQQFIQFLDEITRARGRTNAVFRDIRMMHGMTEVENVVLTAVTGASHSPTVPQIGRSLGHPRQVIQRAADALVVRGLIEWRDNPDHKRARLLTATAEGQRLRHLADIAGIERAARFAVTIDPTLLAATVAGLRTIRESIENSLRTIGEQAEPEDGEEA</sequence>
<evidence type="ECO:0000313" key="2">
    <source>
        <dbReference type="EMBL" id="AYJ85417.1"/>
    </source>
</evidence>
<proteinExistence type="predicted"/>
<keyword evidence="2" id="KW-0614">Plasmid</keyword>
<dbReference type="InterPro" id="IPR036388">
    <property type="entry name" value="WH-like_DNA-bd_sf"/>
</dbReference>
<dbReference type="Proteomes" id="UP000276254">
    <property type="component" value="Plasmid unnamed1"/>
</dbReference>
<protein>
    <submittedName>
        <fullName evidence="2">MarR family transcriptional regulator</fullName>
    </submittedName>
</protein>
<reference evidence="2 3" key="1">
    <citation type="submission" date="2018-09" db="EMBL/GenBank/DDBJ databases">
        <title>Sphingomonas peninsula sp. nov., isolated from fildes peninsula, Antarctic soil.</title>
        <authorList>
            <person name="Yingchao G."/>
        </authorList>
    </citation>
    <scope>NUCLEOTIDE SEQUENCE [LARGE SCALE GENOMIC DNA]</scope>
    <source>
        <strain evidence="2 3">YZ-8</strain>
        <plasmid evidence="2 3">unnamed1</plasmid>
    </source>
</reference>
<accession>A0A494T7X4</accession>
<dbReference type="SUPFAM" id="SSF46785">
    <property type="entry name" value="Winged helix' DNA-binding domain"/>
    <property type="match status" value="1"/>
</dbReference>
<dbReference type="RefSeq" id="WP_121152002.1">
    <property type="nucleotide sequence ID" value="NZ_CP032828.1"/>
</dbReference>
<gene>
    <name evidence="2" type="ORF">D3Y57_05360</name>
</gene>
<dbReference type="Pfam" id="PF12802">
    <property type="entry name" value="MarR_2"/>
    <property type="match status" value="1"/>
</dbReference>
<keyword evidence="3" id="KW-1185">Reference proteome</keyword>